<evidence type="ECO:0000256" key="7">
    <source>
        <dbReference type="SAM" id="Phobius"/>
    </source>
</evidence>
<comment type="subcellular location">
    <subcellularLocation>
        <location evidence="1">Cell membrane</location>
        <topology evidence="1">Multi-pass membrane protein</topology>
    </subcellularLocation>
</comment>
<dbReference type="AlphaFoldDB" id="A0A4D7AR55"/>
<dbReference type="GeneID" id="89521632"/>
<evidence type="ECO:0000256" key="3">
    <source>
        <dbReference type="ARBA" id="ARBA00022475"/>
    </source>
</evidence>
<dbReference type="EMBL" id="CP034413">
    <property type="protein sequence ID" value="QCI60108.1"/>
    <property type="molecule type" value="Genomic_DNA"/>
</dbReference>
<comment type="similarity">
    <text evidence="2">Belongs to the acyltransferase 3 family.</text>
</comment>
<dbReference type="Proteomes" id="UP000298642">
    <property type="component" value="Chromosome"/>
</dbReference>
<evidence type="ECO:0000256" key="2">
    <source>
        <dbReference type="ARBA" id="ARBA00007400"/>
    </source>
</evidence>
<name>A0A4D7AR55_9FIRM</name>
<dbReference type="GO" id="GO:0005886">
    <property type="term" value="C:plasma membrane"/>
    <property type="evidence" value="ECO:0007669"/>
    <property type="project" value="UniProtKB-SubCell"/>
</dbReference>
<proteinExistence type="inferred from homology"/>
<feature type="transmembrane region" description="Helical" evidence="7">
    <location>
        <begin position="72"/>
        <end position="92"/>
    </location>
</feature>
<evidence type="ECO:0000256" key="4">
    <source>
        <dbReference type="ARBA" id="ARBA00022692"/>
    </source>
</evidence>
<feature type="transmembrane region" description="Helical" evidence="7">
    <location>
        <begin position="264"/>
        <end position="286"/>
    </location>
</feature>
<accession>A0A4D7AR55</accession>
<dbReference type="GO" id="GO:0009246">
    <property type="term" value="P:enterobacterial common antigen biosynthetic process"/>
    <property type="evidence" value="ECO:0007669"/>
    <property type="project" value="TreeGrafter"/>
</dbReference>
<keyword evidence="10" id="KW-1185">Reference proteome</keyword>
<keyword evidence="9" id="KW-0808">Transferase</keyword>
<evidence type="ECO:0000259" key="8">
    <source>
        <dbReference type="Pfam" id="PF01757"/>
    </source>
</evidence>
<evidence type="ECO:0000256" key="5">
    <source>
        <dbReference type="ARBA" id="ARBA00022989"/>
    </source>
</evidence>
<gene>
    <name evidence="9" type="ORF">EIO64_13545</name>
</gene>
<protein>
    <submittedName>
        <fullName evidence="9">Acyltransferase family protein</fullName>
    </submittedName>
</protein>
<evidence type="ECO:0000256" key="1">
    <source>
        <dbReference type="ARBA" id="ARBA00004651"/>
    </source>
</evidence>
<dbReference type="PANTHER" id="PTHR40074">
    <property type="entry name" value="O-ACETYLTRANSFERASE WECH"/>
    <property type="match status" value="1"/>
</dbReference>
<sequence>MADGRRGAALDLFRLAAVMLVVANHTSPLVSVSPLWDFWFTRVLARVAVPFFLMVSGYFLAKDQWRRTGVFLKKTCLLYGAAVLLYLPLNWYNGGYGPAEWVKKLLLDGTFYHLWYFPGVILGVLVARGLLRLGSRTALTAAGLLYLVGLGGDSYYGLTCQLPALEALYGEIFQIFAYTRNGLFFTPLFLLLGAAGVRWSVRTSAAGLCAAFAAMTAEGLWLHGLQVQRHDSMYMLLPLVMVCLFSLLLGLNRGERRSCRKLSSLIYVLHPWCIVLVRGGAEVLGLEGPLVENSMGHFLAVLASSAAASWALWLAWSRRPLKRSNKG</sequence>
<dbReference type="Pfam" id="PF01757">
    <property type="entry name" value="Acyl_transf_3"/>
    <property type="match status" value="1"/>
</dbReference>
<keyword evidence="3" id="KW-1003">Cell membrane</keyword>
<keyword evidence="6 7" id="KW-0472">Membrane</keyword>
<organism evidence="9 10">
    <name type="scientific">Dysosmobacter welbionis</name>
    <dbReference type="NCBI Taxonomy" id="2093857"/>
    <lineage>
        <taxon>Bacteria</taxon>
        <taxon>Bacillati</taxon>
        <taxon>Bacillota</taxon>
        <taxon>Clostridia</taxon>
        <taxon>Eubacteriales</taxon>
        <taxon>Oscillospiraceae</taxon>
        <taxon>Dysosmobacter</taxon>
    </lineage>
</organism>
<feature type="transmembrane region" description="Helical" evidence="7">
    <location>
        <begin position="298"/>
        <end position="316"/>
    </location>
</feature>
<feature type="transmembrane region" description="Helical" evidence="7">
    <location>
        <begin position="112"/>
        <end position="131"/>
    </location>
</feature>
<feature type="transmembrane region" description="Helical" evidence="7">
    <location>
        <begin position="178"/>
        <end position="197"/>
    </location>
</feature>
<keyword evidence="9" id="KW-0012">Acyltransferase</keyword>
<reference evidence="10" key="1">
    <citation type="submission" date="2018-12" db="EMBL/GenBank/DDBJ databases">
        <title>Dusodibacter welbiota gen. nov., sp. nov., isolated from human faeces and emended description of the Oscillibacter genus.</title>
        <authorList>
            <person name="Le Roy T."/>
            <person name="Van der Smissen P."/>
            <person name="Delzenne N."/>
            <person name="Muccioli G."/>
            <person name="Collet J.F."/>
            <person name="Cani P.D."/>
        </authorList>
    </citation>
    <scope>NUCLEOTIDE SEQUENCE [LARGE SCALE GENOMIC DNA]</scope>
    <source>
        <strain evidence="10">J115</strain>
    </source>
</reference>
<feature type="transmembrane region" description="Helical" evidence="7">
    <location>
        <begin position="234"/>
        <end position="252"/>
    </location>
</feature>
<dbReference type="RefSeq" id="WP_119310615.1">
    <property type="nucleotide sequence ID" value="NZ_CP034413.3"/>
</dbReference>
<evidence type="ECO:0000313" key="10">
    <source>
        <dbReference type="Proteomes" id="UP000298642"/>
    </source>
</evidence>
<feature type="transmembrane region" description="Helical" evidence="7">
    <location>
        <begin position="43"/>
        <end position="60"/>
    </location>
</feature>
<evidence type="ECO:0000256" key="6">
    <source>
        <dbReference type="ARBA" id="ARBA00023136"/>
    </source>
</evidence>
<feature type="transmembrane region" description="Helical" evidence="7">
    <location>
        <begin position="138"/>
        <end position="158"/>
    </location>
</feature>
<dbReference type="InterPro" id="IPR002656">
    <property type="entry name" value="Acyl_transf_3_dom"/>
</dbReference>
<dbReference type="GO" id="GO:0016413">
    <property type="term" value="F:O-acetyltransferase activity"/>
    <property type="evidence" value="ECO:0007669"/>
    <property type="project" value="TreeGrafter"/>
</dbReference>
<feature type="transmembrane region" description="Helical" evidence="7">
    <location>
        <begin position="12"/>
        <end position="31"/>
    </location>
</feature>
<feature type="domain" description="Acyltransferase 3" evidence="8">
    <location>
        <begin position="9"/>
        <end position="313"/>
    </location>
</feature>
<evidence type="ECO:0000313" key="9">
    <source>
        <dbReference type="EMBL" id="QCI60108.1"/>
    </source>
</evidence>
<dbReference type="PANTHER" id="PTHR40074:SF2">
    <property type="entry name" value="O-ACETYLTRANSFERASE WECH"/>
    <property type="match status" value="1"/>
</dbReference>
<keyword evidence="5 7" id="KW-1133">Transmembrane helix</keyword>
<feature type="transmembrane region" description="Helical" evidence="7">
    <location>
        <begin position="204"/>
        <end position="222"/>
    </location>
</feature>
<keyword evidence="4 7" id="KW-0812">Transmembrane</keyword>
<dbReference type="KEGG" id="obj:EIO64_13545"/>